<accession>A0A0F9W609</accession>
<comment type="caution">
    <text evidence="1">The sequence shown here is derived from an EMBL/GenBank/DDBJ whole genome shotgun (WGS) entry which is preliminary data.</text>
</comment>
<name>A0A0F9W609_9ZZZZ</name>
<reference evidence="1" key="1">
    <citation type="journal article" date="2015" name="Nature">
        <title>Complex archaea that bridge the gap between prokaryotes and eukaryotes.</title>
        <authorList>
            <person name="Spang A."/>
            <person name="Saw J.H."/>
            <person name="Jorgensen S.L."/>
            <person name="Zaremba-Niedzwiedzka K."/>
            <person name="Martijn J."/>
            <person name="Lind A.E."/>
            <person name="van Eijk R."/>
            <person name="Schleper C."/>
            <person name="Guy L."/>
            <person name="Ettema T.J."/>
        </authorList>
    </citation>
    <scope>NUCLEOTIDE SEQUENCE</scope>
</reference>
<evidence type="ECO:0000313" key="1">
    <source>
        <dbReference type="EMBL" id="KKN73453.1"/>
    </source>
</evidence>
<evidence type="ECO:0008006" key="2">
    <source>
        <dbReference type="Google" id="ProtNLM"/>
    </source>
</evidence>
<dbReference type="EMBL" id="LAZR01000343">
    <property type="protein sequence ID" value="KKN73453.1"/>
    <property type="molecule type" value="Genomic_DNA"/>
</dbReference>
<protein>
    <recommendedName>
        <fullName evidence="2">Terminase</fullName>
    </recommendedName>
</protein>
<dbReference type="AlphaFoldDB" id="A0A0F9W609"/>
<proteinExistence type="predicted"/>
<gene>
    <name evidence="1" type="ORF">LCGC14_0400280</name>
</gene>
<organism evidence="1">
    <name type="scientific">marine sediment metagenome</name>
    <dbReference type="NCBI Taxonomy" id="412755"/>
    <lineage>
        <taxon>unclassified sequences</taxon>
        <taxon>metagenomes</taxon>
        <taxon>ecological metagenomes</taxon>
    </lineage>
</organism>
<sequence>MAGGRPTKYKRTYNEQAYKLCLLGATDAVLADFFEVNEDTINEWKKVHPKFSESLKKGKIQADAEVAERLFLRAKGYEHPEDKIFCTDGEVTIVKTTKHYPPDTAAAFIWLKNRAGWIDKQEYRHSGEISLLPPQISKNG</sequence>